<feature type="compositionally biased region" description="Low complexity" evidence="1">
    <location>
        <begin position="11"/>
        <end position="20"/>
    </location>
</feature>
<comment type="caution">
    <text evidence="2">The sequence shown here is derived from an EMBL/GenBank/DDBJ whole genome shotgun (WGS) entry which is preliminary data.</text>
</comment>
<dbReference type="Gene3D" id="1.10.510.10">
    <property type="entry name" value="Transferase(Phosphotransferase) domain 1"/>
    <property type="match status" value="1"/>
</dbReference>
<proteinExistence type="predicted"/>
<name>A0ABD3AEN1_9GENT</name>
<dbReference type="SUPFAM" id="SSF56112">
    <property type="entry name" value="Protein kinase-like (PK-like)"/>
    <property type="match status" value="1"/>
</dbReference>
<feature type="region of interest" description="Disordered" evidence="1">
    <location>
        <begin position="715"/>
        <end position="739"/>
    </location>
</feature>
<evidence type="ECO:0000256" key="1">
    <source>
        <dbReference type="SAM" id="MobiDB-lite"/>
    </source>
</evidence>
<gene>
    <name evidence="2" type="ORF">ACH5RR_012824</name>
</gene>
<feature type="compositionally biased region" description="Low complexity" evidence="1">
    <location>
        <begin position="27"/>
        <end position="40"/>
    </location>
</feature>
<feature type="compositionally biased region" description="Basic and acidic residues" evidence="1">
    <location>
        <begin position="1"/>
        <end position="10"/>
    </location>
</feature>
<evidence type="ECO:0000313" key="2">
    <source>
        <dbReference type="EMBL" id="KAL3528168.1"/>
    </source>
</evidence>
<dbReference type="InterPro" id="IPR011009">
    <property type="entry name" value="Kinase-like_dom_sf"/>
</dbReference>
<sequence>MRLDFEKNHLDSSSGKSLDGSFRKPRSVASLPTTSSSSSKFIPTSKRVYKVLKEYATKLVDINLFTECLQDWVLENLHSGSVNGQHYCNSLFQIDELCTLDFALEGMLFQQLFRMPCSPHISENLKEDELLALEDFLYTVADGLWHTFWHKNKPLPFFVSFPRYPGSKFYSIEKATSRGRLKELNGAALMSKISGNLHVRWDDLVVFTLFKQDIMMGTEFSISSAVACEALFYAIHILLARSLSKNNAVCSDYVFILVLDSKFGGVIKLGGNLGNLEVDLNNPYQSIADWIKRYGEVCFSPIEQIWNKLGNVNWRDLGTLQLLLATFNSIAQWVGPPRKSIASLAADHSLRLRKRRVECRLIENENALIPFQHGRHHDGEIVELEYHDHHNINKQGSRLKFYQDETLVVEDHHLRKISFQIQESLVEGSDSYIAVALDNHTELLTLYVGAHTSRLEPSREDMSLWYQVQRQTKVLNILKEQGIASKFLPEIIASGRILHSGPCEKQSPKGCCDHPLCGTPVLVTYPVGEPFSSVVAHHGPFSAEEATRCCRDCLAALRSAKVANIQHGDICPENITCVVDRTRSNYLYVLVSWGRAILDDRDSPAMNLQFSSSHALQNGKLCPSSDAESLIYLIYFICGGNMQDHDSIESALQWRQRCWTKRLIQQQLGEVSALLKAFADYIDGLCGTPYPIDYDTWLKRLNRAVDNSADRGKTIDQVSGIKDSGESSRTSGGGNSSVG</sequence>
<dbReference type="AlphaFoldDB" id="A0ABD3AEN1"/>
<protein>
    <submittedName>
        <fullName evidence="2">Uncharacterized protein</fullName>
    </submittedName>
</protein>
<organism evidence="2 3">
    <name type="scientific">Cinchona calisaya</name>
    <dbReference type="NCBI Taxonomy" id="153742"/>
    <lineage>
        <taxon>Eukaryota</taxon>
        <taxon>Viridiplantae</taxon>
        <taxon>Streptophyta</taxon>
        <taxon>Embryophyta</taxon>
        <taxon>Tracheophyta</taxon>
        <taxon>Spermatophyta</taxon>
        <taxon>Magnoliopsida</taxon>
        <taxon>eudicotyledons</taxon>
        <taxon>Gunneridae</taxon>
        <taxon>Pentapetalae</taxon>
        <taxon>asterids</taxon>
        <taxon>lamiids</taxon>
        <taxon>Gentianales</taxon>
        <taxon>Rubiaceae</taxon>
        <taxon>Cinchonoideae</taxon>
        <taxon>Cinchoneae</taxon>
        <taxon>Cinchona</taxon>
    </lineage>
</organism>
<dbReference type="Proteomes" id="UP001630127">
    <property type="component" value="Unassembled WGS sequence"/>
</dbReference>
<dbReference type="PANTHER" id="PTHR35118:SF2">
    <property type="entry name" value="PROTEIN KINASE DOMAIN-CONTAINING PROTEIN"/>
    <property type="match status" value="1"/>
</dbReference>
<keyword evidence="3" id="KW-1185">Reference proteome</keyword>
<reference evidence="2 3" key="1">
    <citation type="submission" date="2024-11" db="EMBL/GenBank/DDBJ databases">
        <title>A near-complete genome assembly of Cinchona calisaya.</title>
        <authorList>
            <person name="Lian D.C."/>
            <person name="Zhao X.W."/>
            <person name="Wei L."/>
        </authorList>
    </citation>
    <scope>NUCLEOTIDE SEQUENCE [LARGE SCALE GENOMIC DNA]</scope>
    <source>
        <tissue evidence="2">Nenye</tissue>
    </source>
</reference>
<accession>A0ABD3AEN1</accession>
<evidence type="ECO:0000313" key="3">
    <source>
        <dbReference type="Proteomes" id="UP001630127"/>
    </source>
</evidence>
<dbReference type="EMBL" id="JBJUIK010000005">
    <property type="protein sequence ID" value="KAL3528168.1"/>
    <property type="molecule type" value="Genomic_DNA"/>
</dbReference>
<feature type="region of interest" description="Disordered" evidence="1">
    <location>
        <begin position="1"/>
        <end position="40"/>
    </location>
</feature>
<dbReference type="PANTHER" id="PTHR35118">
    <property type="entry name" value="KINASE FAMILY PROTEIN"/>
    <property type="match status" value="1"/>
</dbReference>